<sequence length="158" mass="17290">MVNQKAGFLMCPAFRDNALKGLISPRRTISQLGDPKECKKSRGQMSVCGFWIGATGGVRTVVQLEGPSPCANSNPGFRAQVPRRTILPFVRIGNGRYSSIARAWRGLKTVTARGWDVEAPRRPTMCRCQLAHPLPALAPLGRRPLGHQPPLVQEPLVL</sequence>
<organism evidence="1 2">
    <name type="scientific">Aspergillus lucknowensis</name>
    <dbReference type="NCBI Taxonomy" id="176173"/>
    <lineage>
        <taxon>Eukaryota</taxon>
        <taxon>Fungi</taxon>
        <taxon>Dikarya</taxon>
        <taxon>Ascomycota</taxon>
        <taxon>Pezizomycotina</taxon>
        <taxon>Eurotiomycetes</taxon>
        <taxon>Eurotiomycetidae</taxon>
        <taxon>Eurotiales</taxon>
        <taxon>Aspergillaceae</taxon>
        <taxon>Aspergillus</taxon>
        <taxon>Aspergillus subgen. Nidulantes</taxon>
    </lineage>
</organism>
<comment type="caution">
    <text evidence="1">The sequence shown here is derived from an EMBL/GenBank/DDBJ whole genome shotgun (WGS) entry which is preliminary data.</text>
</comment>
<gene>
    <name evidence="1" type="ORF">BJX67DRAFT_32005</name>
</gene>
<keyword evidence="2" id="KW-1185">Reference proteome</keyword>
<evidence type="ECO:0000313" key="2">
    <source>
        <dbReference type="Proteomes" id="UP001610432"/>
    </source>
</evidence>
<dbReference type="RefSeq" id="XP_070888046.1">
    <property type="nucleotide sequence ID" value="XM_071027311.1"/>
</dbReference>
<name>A0ABR4M0H1_9EURO</name>
<reference evidence="1 2" key="1">
    <citation type="submission" date="2024-07" db="EMBL/GenBank/DDBJ databases">
        <title>Section-level genome sequencing and comparative genomics of Aspergillus sections Usti and Cavernicolus.</title>
        <authorList>
            <consortium name="Lawrence Berkeley National Laboratory"/>
            <person name="Nybo J.L."/>
            <person name="Vesth T.C."/>
            <person name="Theobald S."/>
            <person name="Frisvad J.C."/>
            <person name="Larsen T.O."/>
            <person name="Kjaerboelling I."/>
            <person name="Rothschild-Mancinelli K."/>
            <person name="Lyhne E.K."/>
            <person name="Kogle M.E."/>
            <person name="Barry K."/>
            <person name="Clum A."/>
            <person name="Na H."/>
            <person name="Ledsgaard L."/>
            <person name="Lin J."/>
            <person name="Lipzen A."/>
            <person name="Kuo A."/>
            <person name="Riley R."/>
            <person name="Mondo S."/>
            <person name="Labutti K."/>
            <person name="Haridas S."/>
            <person name="Pangalinan J."/>
            <person name="Salamov A.A."/>
            <person name="Simmons B.A."/>
            <person name="Magnuson J.K."/>
            <person name="Chen J."/>
            <person name="Drula E."/>
            <person name="Henrissat B."/>
            <person name="Wiebenga A."/>
            <person name="Lubbers R.J."/>
            <person name="Gomes A.C."/>
            <person name="Macurrencykelacurrency M.R."/>
            <person name="Stajich J."/>
            <person name="Grigoriev I.V."/>
            <person name="Mortensen U.H."/>
            <person name="De Vries R.P."/>
            <person name="Baker S.E."/>
            <person name="Andersen M.R."/>
        </authorList>
    </citation>
    <scope>NUCLEOTIDE SEQUENCE [LARGE SCALE GENOMIC DNA]</scope>
    <source>
        <strain evidence="1 2">CBS 449.75</strain>
    </source>
</reference>
<dbReference type="Proteomes" id="UP001610432">
    <property type="component" value="Unassembled WGS sequence"/>
</dbReference>
<proteinExistence type="predicted"/>
<dbReference type="GeneID" id="98142383"/>
<accession>A0ABR4M0H1</accession>
<dbReference type="EMBL" id="JBFXLQ010000011">
    <property type="protein sequence ID" value="KAL2869067.1"/>
    <property type="molecule type" value="Genomic_DNA"/>
</dbReference>
<evidence type="ECO:0000313" key="1">
    <source>
        <dbReference type="EMBL" id="KAL2869067.1"/>
    </source>
</evidence>
<protein>
    <submittedName>
        <fullName evidence="1">Uncharacterized protein</fullName>
    </submittedName>
</protein>